<evidence type="ECO:0000256" key="4">
    <source>
        <dbReference type="ARBA" id="ARBA00023163"/>
    </source>
</evidence>
<dbReference type="RefSeq" id="WP_379571846.1">
    <property type="nucleotide sequence ID" value="NZ_JBHUFV010000016.1"/>
</dbReference>
<dbReference type="EMBL" id="JBHUFV010000016">
    <property type="protein sequence ID" value="MFD1931990.1"/>
    <property type="molecule type" value="Genomic_DNA"/>
</dbReference>
<dbReference type="Proteomes" id="UP001597368">
    <property type="component" value="Unassembled WGS sequence"/>
</dbReference>
<keyword evidence="3 7" id="KW-0238">DNA-binding</keyword>
<keyword evidence="4" id="KW-0804">Transcription</keyword>
<feature type="compositionally biased region" description="Low complexity" evidence="5">
    <location>
        <begin position="377"/>
        <end position="395"/>
    </location>
</feature>
<dbReference type="InterPro" id="IPR046335">
    <property type="entry name" value="LacI/GalR-like_sensor"/>
</dbReference>
<dbReference type="Pfam" id="PF13377">
    <property type="entry name" value="Peripla_BP_3"/>
    <property type="match status" value="1"/>
</dbReference>
<dbReference type="InterPro" id="IPR000843">
    <property type="entry name" value="HTH_LacI"/>
</dbReference>
<dbReference type="GO" id="GO:0003677">
    <property type="term" value="F:DNA binding"/>
    <property type="evidence" value="ECO:0007669"/>
    <property type="project" value="UniProtKB-KW"/>
</dbReference>
<sequence>MAEGPTINTIAERAGVSIASVSRVLNGLPTRQETVRKVLAAAEELGYVRNAVARSLKSRRTNQVAFAMADIGNPVYLAMVRQIQPVLKAAGYRLVLHSTDAIVADEIDVLHSLGERYVDGLIMSPLRVTDEHLKTIATARAPVVIIGSVPDGTRVDNVRADSRTGVRLAIDHLHGLGRRRIGFLNGPLDTVPGAARAAAYREALKERGLPYDEGIVEVGDFYRAEGARAARALLDRAAGVDALMCANDLIALGALDVLRAAGLRVPEDVAVVGMDDTDLAAASWPSLTSVSLGSAERGKAAAELLLDRLNDMDREPRLVTVPPVLVVRASTAGEGAERRPVSAGQALSAGGEASTPRAGSLRRTTGPGPDRESTGEAAVTAVPVQAAPQPKGGTP</sequence>
<name>A0ABW4SSZ5_9ACTN</name>
<evidence type="ECO:0000313" key="7">
    <source>
        <dbReference type="EMBL" id="MFD1931990.1"/>
    </source>
</evidence>
<keyword evidence="1" id="KW-0678">Repressor</keyword>
<dbReference type="Gene3D" id="1.10.260.40">
    <property type="entry name" value="lambda repressor-like DNA-binding domains"/>
    <property type="match status" value="1"/>
</dbReference>
<keyword evidence="2" id="KW-0805">Transcription regulation</keyword>
<proteinExistence type="predicted"/>
<gene>
    <name evidence="7" type="ORF">ACFSKW_10930</name>
</gene>
<keyword evidence="8" id="KW-1185">Reference proteome</keyword>
<feature type="region of interest" description="Disordered" evidence="5">
    <location>
        <begin position="332"/>
        <end position="395"/>
    </location>
</feature>
<reference evidence="8" key="1">
    <citation type="journal article" date="2019" name="Int. J. Syst. Evol. Microbiol.">
        <title>The Global Catalogue of Microorganisms (GCM) 10K type strain sequencing project: providing services to taxonomists for standard genome sequencing and annotation.</title>
        <authorList>
            <consortium name="The Broad Institute Genomics Platform"/>
            <consortium name="The Broad Institute Genome Sequencing Center for Infectious Disease"/>
            <person name="Wu L."/>
            <person name="Ma J."/>
        </authorList>
    </citation>
    <scope>NUCLEOTIDE SEQUENCE [LARGE SCALE GENOMIC DNA]</scope>
    <source>
        <strain evidence="8">ICMP 6774ER</strain>
    </source>
</reference>
<dbReference type="InterPro" id="IPR028082">
    <property type="entry name" value="Peripla_BP_I"/>
</dbReference>
<evidence type="ECO:0000256" key="3">
    <source>
        <dbReference type="ARBA" id="ARBA00023125"/>
    </source>
</evidence>
<dbReference type="PANTHER" id="PTHR30146">
    <property type="entry name" value="LACI-RELATED TRANSCRIPTIONAL REPRESSOR"/>
    <property type="match status" value="1"/>
</dbReference>
<dbReference type="Gene3D" id="3.40.50.2300">
    <property type="match status" value="2"/>
</dbReference>
<organism evidence="7 8">
    <name type="scientific">Nonomuraea mangrovi</name>
    <dbReference type="NCBI Taxonomy" id="2316207"/>
    <lineage>
        <taxon>Bacteria</taxon>
        <taxon>Bacillati</taxon>
        <taxon>Actinomycetota</taxon>
        <taxon>Actinomycetes</taxon>
        <taxon>Streptosporangiales</taxon>
        <taxon>Streptosporangiaceae</taxon>
        <taxon>Nonomuraea</taxon>
    </lineage>
</organism>
<evidence type="ECO:0000256" key="2">
    <source>
        <dbReference type="ARBA" id="ARBA00023015"/>
    </source>
</evidence>
<evidence type="ECO:0000313" key="8">
    <source>
        <dbReference type="Proteomes" id="UP001597368"/>
    </source>
</evidence>
<dbReference type="Pfam" id="PF00356">
    <property type="entry name" value="LacI"/>
    <property type="match status" value="1"/>
</dbReference>
<evidence type="ECO:0000259" key="6">
    <source>
        <dbReference type="PROSITE" id="PS50932"/>
    </source>
</evidence>
<dbReference type="CDD" id="cd06267">
    <property type="entry name" value="PBP1_LacI_sugar_binding-like"/>
    <property type="match status" value="1"/>
</dbReference>
<feature type="domain" description="HTH lacI-type" evidence="6">
    <location>
        <begin position="5"/>
        <end position="58"/>
    </location>
</feature>
<dbReference type="InterPro" id="IPR010982">
    <property type="entry name" value="Lambda_DNA-bd_dom_sf"/>
</dbReference>
<evidence type="ECO:0000256" key="5">
    <source>
        <dbReference type="SAM" id="MobiDB-lite"/>
    </source>
</evidence>
<dbReference type="PANTHER" id="PTHR30146:SF148">
    <property type="entry name" value="HTH-TYPE TRANSCRIPTIONAL REPRESSOR PURR-RELATED"/>
    <property type="match status" value="1"/>
</dbReference>
<protein>
    <submittedName>
        <fullName evidence="7">LacI family DNA-binding transcriptional regulator</fullName>
    </submittedName>
</protein>
<dbReference type="SUPFAM" id="SSF47413">
    <property type="entry name" value="lambda repressor-like DNA-binding domains"/>
    <property type="match status" value="1"/>
</dbReference>
<accession>A0ABW4SSZ5</accession>
<evidence type="ECO:0000256" key="1">
    <source>
        <dbReference type="ARBA" id="ARBA00022491"/>
    </source>
</evidence>
<dbReference type="CDD" id="cd01392">
    <property type="entry name" value="HTH_LacI"/>
    <property type="match status" value="1"/>
</dbReference>
<dbReference type="SMART" id="SM00354">
    <property type="entry name" value="HTH_LACI"/>
    <property type="match status" value="1"/>
</dbReference>
<comment type="caution">
    <text evidence="7">The sequence shown here is derived from an EMBL/GenBank/DDBJ whole genome shotgun (WGS) entry which is preliminary data.</text>
</comment>
<dbReference type="PROSITE" id="PS50932">
    <property type="entry name" value="HTH_LACI_2"/>
    <property type="match status" value="1"/>
</dbReference>
<dbReference type="SUPFAM" id="SSF53822">
    <property type="entry name" value="Periplasmic binding protein-like I"/>
    <property type="match status" value="1"/>
</dbReference>